<evidence type="ECO:0000256" key="7">
    <source>
        <dbReference type="ARBA" id="ARBA00022989"/>
    </source>
</evidence>
<dbReference type="Gene3D" id="3.40.50.300">
    <property type="entry name" value="P-loop containing nucleotide triphosphate hydrolases"/>
    <property type="match status" value="1"/>
</dbReference>
<evidence type="ECO:0000256" key="8">
    <source>
        <dbReference type="ARBA" id="ARBA00023136"/>
    </source>
</evidence>
<feature type="transmembrane region" description="Helical" evidence="9">
    <location>
        <begin position="30"/>
        <end position="50"/>
    </location>
</feature>
<evidence type="ECO:0000313" key="12">
    <source>
        <dbReference type="Proteomes" id="UP000516028"/>
    </source>
</evidence>
<feature type="domain" description="ABC transporter" evidence="10">
    <location>
        <begin position="343"/>
        <end position="590"/>
    </location>
</feature>
<dbReference type="GO" id="GO:0015188">
    <property type="term" value="F:L-isoleucine transmembrane transporter activity"/>
    <property type="evidence" value="ECO:0007669"/>
    <property type="project" value="TreeGrafter"/>
</dbReference>
<dbReference type="InterPro" id="IPR003439">
    <property type="entry name" value="ABC_transporter-like_ATP-bd"/>
</dbReference>
<dbReference type="KEGG" id="daer:H9K75_09895"/>
<feature type="transmembrane region" description="Helical" evidence="9">
    <location>
        <begin position="208"/>
        <end position="226"/>
    </location>
</feature>
<keyword evidence="6 11" id="KW-0067">ATP-binding</keyword>
<accession>A0A7H0GQB9</accession>
<keyword evidence="3" id="KW-1003">Cell membrane</keyword>
<evidence type="ECO:0000256" key="5">
    <source>
        <dbReference type="ARBA" id="ARBA00022741"/>
    </source>
</evidence>
<name>A0A7H0GQB9_9BURK</name>
<dbReference type="Pfam" id="PF00005">
    <property type="entry name" value="ABC_tran"/>
    <property type="match status" value="1"/>
</dbReference>
<dbReference type="InterPro" id="IPR003593">
    <property type="entry name" value="AAA+_ATPase"/>
</dbReference>
<dbReference type="InterPro" id="IPR032823">
    <property type="entry name" value="BCA_ABC_TP_C"/>
</dbReference>
<dbReference type="GO" id="GO:1903806">
    <property type="term" value="P:L-isoleucine import across plasma membrane"/>
    <property type="evidence" value="ECO:0007669"/>
    <property type="project" value="TreeGrafter"/>
</dbReference>
<keyword evidence="8 9" id="KW-0472">Membrane</keyword>
<evidence type="ECO:0000256" key="4">
    <source>
        <dbReference type="ARBA" id="ARBA00022692"/>
    </source>
</evidence>
<sequence>MKGELKHYLWLLVVVALVAAVPLVTSNDFYLRIVFLIGVNYIAAAGLNVLVNYTGQKSLGHAGLFAVGAYAVALLTARWGWNPWLAFAMAGVLAGLFGVVIALPALRVKGPALAMVTIGFGIVVEKIVSEWQDLFAGQQGIYGVIPLNFGGQMFGTRQWVWFVLILCVLLHVMFRYLLAGRFGRAFLAVNTAEVAAESVGVSVYKFKVLAFVISAFTCGIAGALIAQQNQYINSDFITFNLSIFFLLIVLFGGNSVYGPLLGAVVLTLLDSLLSRWPDVQHFTYGALLLFALYAMPNGLAGFVRTLARKFAPGLVPKEALPDALPAWQLKRAATSGEASPVLLDGKGLYKAYGGVVPTNNVDISIKPGHVHSLIGPNGAGKTTLLNILSGIVTPERGTILLAGQNIVGVSPNRIARLGLGRTFQNLRLFSDMTVLDNVKVGLHSHIPAGFFASLIGVGKARKAELAARDEALQILERLHLRDKALDIAGSLPYGLQRRLELARALATHPRLLLLDEPAAGLNPQETQELIQVIARIRDLGITVLLIEHHMDLVMAVSDHVIVLDYGQKIAEGTPSEVQNNPRVIAAYLGTEDEQDALDDDMTGGQHA</sequence>
<dbReference type="InterPro" id="IPR037294">
    <property type="entry name" value="ABC_BtuC-like"/>
</dbReference>
<dbReference type="GO" id="GO:0015808">
    <property type="term" value="P:L-alanine transport"/>
    <property type="evidence" value="ECO:0007669"/>
    <property type="project" value="TreeGrafter"/>
</dbReference>
<keyword evidence="12" id="KW-1185">Reference proteome</keyword>
<dbReference type="PANTHER" id="PTHR45772">
    <property type="entry name" value="CONSERVED COMPONENT OF ABC TRANSPORTER FOR NATURAL AMINO ACIDS-RELATED"/>
    <property type="match status" value="1"/>
</dbReference>
<dbReference type="CDD" id="cd06581">
    <property type="entry name" value="TM_PBP1_LivM_like"/>
    <property type="match status" value="1"/>
</dbReference>
<dbReference type="GO" id="GO:0015192">
    <property type="term" value="F:L-phenylalanine transmembrane transporter activity"/>
    <property type="evidence" value="ECO:0007669"/>
    <property type="project" value="TreeGrafter"/>
</dbReference>
<dbReference type="AlphaFoldDB" id="A0A7H0GQB9"/>
<dbReference type="SUPFAM" id="SSF52540">
    <property type="entry name" value="P-loop containing nucleoside triphosphate hydrolases"/>
    <property type="match status" value="1"/>
</dbReference>
<dbReference type="InterPro" id="IPR051120">
    <property type="entry name" value="ABC_AA/LPS_Transport"/>
</dbReference>
<dbReference type="Pfam" id="PF12399">
    <property type="entry name" value="BCA_ABC_TP_C"/>
    <property type="match status" value="1"/>
</dbReference>
<evidence type="ECO:0000256" key="6">
    <source>
        <dbReference type="ARBA" id="ARBA00022840"/>
    </source>
</evidence>
<dbReference type="Pfam" id="PF02653">
    <property type="entry name" value="BPD_transp_2"/>
    <property type="match status" value="1"/>
</dbReference>
<organism evidence="11 12">
    <name type="scientific">Diaphorobacter aerolatus</name>
    <dbReference type="NCBI Taxonomy" id="1288495"/>
    <lineage>
        <taxon>Bacteria</taxon>
        <taxon>Pseudomonadati</taxon>
        <taxon>Pseudomonadota</taxon>
        <taxon>Betaproteobacteria</taxon>
        <taxon>Burkholderiales</taxon>
        <taxon>Comamonadaceae</taxon>
        <taxon>Diaphorobacter</taxon>
    </lineage>
</organism>
<gene>
    <name evidence="11" type="ORF">H9K75_09895</name>
</gene>
<feature type="transmembrane region" description="Helical" evidence="9">
    <location>
        <begin position="7"/>
        <end position="24"/>
    </location>
</feature>
<dbReference type="PROSITE" id="PS50893">
    <property type="entry name" value="ABC_TRANSPORTER_2"/>
    <property type="match status" value="1"/>
</dbReference>
<keyword evidence="4 9" id="KW-0812">Transmembrane</keyword>
<dbReference type="InterPro" id="IPR001851">
    <property type="entry name" value="ABC_transp_permease"/>
</dbReference>
<dbReference type="RefSeq" id="WP_187725988.1">
    <property type="nucleotide sequence ID" value="NZ_CP060783.1"/>
</dbReference>
<dbReference type="GO" id="GO:0042941">
    <property type="term" value="P:D-alanine transmembrane transport"/>
    <property type="evidence" value="ECO:0007669"/>
    <property type="project" value="TreeGrafter"/>
</dbReference>
<keyword evidence="5" id="KW-0547">Nucleotide-binding</keyword>
<keyword evidence="7 9" id="KW-1133">Transmembrane helix</keyword>
<keyword evidence="2" id="KW-0813">Transport</keyword>
<dbReference type="CDD" id="cd03219">
    <property type="entry name" value="ABC_Mj1267_LivG_branched"/>
    <property type="match status" value="1"/>
</dbReference>
<feature type="transmembrane region" description="Helical" evidence="9">
    <location>
        <begin position="281"/>
        <end position="303"/>
    </location>
</feature>
<dbReference type="InterPro" id="IPR027417">
    <property type="entry name" value="P-loop_NTPase"/>
</dbReference>
<evidence type="ECO:0000256" key="2">
    <source>
        <dbReference type="ARBA" id="ARBA00022448"/>
    </source>
</evidence>
<dbReference type="SMART" id="SM00382">
    <property type="entry name" value="AAA"/>
    <property type="match status" value="1"/>
</dbReference>
<reference evidence="11 12" key="1">
    <citation type="submission" date="2020-08" db="EMBL/GenBank/DDBJ databases">
        <title>Genome sequence of Diaphorobacter aerolatus KACC 16536T.</title>
        <authorList>
            <person name="Hyun D.-W."/>
            <person name="Bae J.-W."/>
        </authorList>
    </citation>
    <scope>NUCLEOTIDE SEQUENCE [LARGE SCALE GENOMIC DNA]</scope>
    <source>
        <strain evidence="11 12">KACC 16536</strain>
    </source>
</reference>
<feature type="transmembrane region" description="Helical" evidence="9">
    <location>
        <begin position="238"/>
        <end position="269"/>
    </location>
</feature>
<dbReference type="Proteomes" id="UP000516028">
    <property type="component" value="Chromosome"/>
</dbReference>
<dbReference type="GO" id="GO:0005304">
    <property type="term" value="F:L-valine transmembrane transporter activity"/>
    <property type="evidence" value="ECO:0007669"/>
    <property type="project" value="TreeGrafter"/>
</dbReference>
<evidence type="ECO:0000256" key="9">
    <source>
        <dbReference type="SAM" id="Phobius"/>
    </source>
</evidence>
<dbReference type="FunFam" id="3.40.50.300:FF:000421">
    <property type="entry name" value="Branched-chain amino acid ABC transporter ATP-binding protein"/>
    <property type="match status" value="1"/>
</dbReference>
<comment type="subcellular location">
    <subcellularLocation>
        <location evidence="1">Cell membrane</location>
        <topology evidence="1">Multi-pass membrane protein</topology>
    </subcellularLocation>
</comment>
<dbReference type="InterPro" id="IPR043428">
    <property type="entry name" value="LivM-like"/>
</dbReference>
<evidence type="ECO:0000256" key="1">
    <source>
        <dbReference type="ARBA" id="ARBA00004651"/>
    </source>
</evidence>
<dbReference type="EMBL" id="CP060783">
    <property type="protein sequence ID" value="QNP50485.1"/>
    <property type="molecule type" value="Genomic_DNA"/>
</dbReference>
<evidence type="ECO:0000259" key="10">
    <source>
        <dbReference type="PROSITE" id="PS50893"/>
    </source>
</evidence>
<dbReference type="GO" id="GO:0016887">
    <property type="term" value="F:ATP hydrolysis activity"/>
    <property type="evidence" value="ECO:0007669"/>
    <property type="project" value="InterPro"/>
</dbReference>
<feature type="transmembrane region" description="Helical" evidence="9">
    <location>
        <begin position="62"/>
        <end position="81"/>
    </location>
</feature>
<dbReference type="GO" id="GO:1903805">
    <property type="term" value="P:L-valine import across plasma membrane"/>
    <property type="evidence" value="ECO:0007669"/>
    <property type="project" value="TreeGrafter"/>
</dbReference>
<proteinExistence type="predicted"/>
<dbReference type="GO" id="GO:0005524">
    <property type="term" value="F:ATP binding"/>
    <property type="evidence" value="ECO:0007669"/>
    <property type="project" value="UniProtKB-KW"/>
</dbReference>
<evidence type="ECO:0000313" key="11">
    <source>
        <dbReference type="EMBL" id="QNP50485.1"/>
    </source>
</evidence>
<dbReference type="Gene3D" id="1.10.3470.10">
    <property type="entry name" value="ABC transporter involved in vitamin B12 uptake, BtuC"/>
    <property type="match status" value="1"/>
</dbReference>
<feature type="transmembrane region" description="Helical" evidence="9">
    <location>
        <begin position="159"/>
        <end position="178"/>
    </location>
</feature>
<protein>
    <submittedName>
        <fullName evidence="11">Branched-chain amino acid ABC transporter ATP-binding protein/permease</fullName>
    </submittedName>
</protein>
<evidence type="ECO:0000256" key="3">
    <source>
        <dbReference type="ARBA" id="ARBA00022475"/>
    </source>
</evidence>
<feature type="transmembrane region" description="Helical" evidence="9">
    <location>
        <begin position="87"/>
        <end position="106"/>
    </location>
</feature>
<dbReference type="PANTHER" id="PTHR45772:SF7">
    <property type="entry name" value="AMINO ACID ABC TRANSPORTER ATP-BINDING PROTEIN"/>
    <property type="match status" value="1"/>
</dbReference>
<dbReference type="GO" id="GO:0005886">
    <property type="term" value="C:plasma membrane"/>
    <property type="evidence" value="ECO:0007669"/>
    <property type="project" value="UniProtKB-SubCell"/>
</dbReference>